<protein>
    <recommendedName>
        <fullName evidence="3">serine-type D-Ala-D-Ala carboxypeptidase</fullName>
        <ecNumber evidence="3">3.4.16.4</ecNumber>
    </recommendedName>
</protein>
<evidence type="ECO:0000256" key="12">
    <source>
        <dbReference type="RuleBase" id="RU004016"/>
    </source>
</evidence>
<evidence type="ECO:0000256" key="2">
    <source>
        <dbReference type="ARBA" id="ARBA00007164"/>
    </source>
</evidence>
<keyword evidence="16" id="KW-1185">Reference proteome</keyword>
<keyword evidence="6" id="KW-0732">Signal</keyword>
<dbReference type="Gene3D" id="2.30.140.30">
    <property type="match status" value="1"/>
</dbReference>
<dbReference type="Pfam" id="PF00768">
    <property type="entry name" value="Peptidase_S11"/>
    <property type="match status" value="1"/>
</dbReference>
<evidence type="ECO:0000256" key="6">
    <source>
        <dbReference type="ARBA" id="ARBA00022729"/>
    </source>
</evidence>
<keyword evidence="4 15" id="KW-0121">Carboxypeptidase</keyword>
<dbReference type="PANTHER" id="PTHR21581">
    <property type="entry name" value="D-ALANYL-D-ALANINE CARBOXYPEPTIDASE"/>
    <property type="match status" value="1"/>
</dbReference>
<evidence type="ECO:0000256" key="1">
    <source>
        <dbReference type="ARBA" id="ARBA00004752"/>
    </source>
</evidence>
<keyword evidence="9" id="KW-0573">Peptidoglycan synthesis</keyword>
<dbReference type="EC" id="3.4.16.4" evidence="3"/>
<evidence type="ECO:0000256" key="9">
    <source>
        <dbReference type="ARBA" id="ARBA00022984"/>
    </source>
</evidence>
<evidence type="ECO:0000256" key="8">
    <source>
        <dbReference type="ARBA" id="ARBA00022960"/>
    </source>
</evidence>
<feature type="domain" description="Peptidase S11 D-Ala-D-Ala carboxypeptidase A C-terminal" evidence="14">
    <location>
        <begin position="273"/>
        <end position="355"/>
    </location>
</feature>
<dbReference type="PRINTS" id="PR00725">
    <property type="entry name" value="DADACBPTASE1"/>
</dbReference>
<dbReference type="GO" id="GO:0004180">
    <property type="term" value="F:carboxypeptidase activity"/>
    <property type="evidence" value="ECO:0007669"/>
    <property type="project" value="UniProtKB-KW"/>
</dbReference>
<keyword evidence="5" id="KW-0645">Protease</keyword>
<evidence type="ECO:0000259" key="14">
    <source>
        <dbReference type="Pfam" id="PF07943"/>
    </source>
</evidence>
<dbReference type="SUPFAM" id="SSF56601">
    <property type="entry name" value="beta-lactamase/transpeptidase-like"/>
    <property type="match status" value="1"/>
</dbReference>
<dbReference type="PANTHER" id="PTHR21581:SF33">
    <property type="entry name" value="D-ALANYL-D-ALANINE CARBOXYPEPTIDASE DACB"/>
    <property type="match status" value="1"/>
</dbReference>
<dbReference type="Proteomes" id="UP001523262">
    <property type="component" value="Unassembled WGS sequence"/>
</dbReference>
<comment type="similarity">
    <text evidence="2 12">Belongs to the peptidase S11 family.</text>
</comment>
<dbReference type="Gene3D" id="3.40.710.10">
    <property type="entry name" value="DD-peptidase/beta-lactamase superfamily"/>
    <property type="match status" value="1"/>
</dbReference>
<dbReference type="InterPro" id="IPR012907">
    <property type="entry name" value="Peptidase_S11_C"/>
</dbReference>
<keyword evidence="7" id="KW-0378">Hydrolase</keyword>
<accession>A0ABT0W621</accession>
<evidence type="ECO:0000259" key="13">
    <source>
        <dbReference type="Pfam" id="PF00768"/>
    </source>
</evidence>
<keyword evidence="8" id="KW-0133">Cell shape</keyword>
<dbReference type="Pfam" id="PF07943">
    <property type="entry name" value="PBP5_C"/>
    <property type="match status" value="1"/>
</dbReference>
<evidence type="ECO:0000256" key="7">
    <source>
        <dbReference type="ARBA" id="ARBA00022801"/>
    </source>
</evidence>
<evidence type="ECO:0000256" key="5">
    <source>
        <dbReference type="ARBA" id="ARBA00022670"/>
    </source>
</evidence>
<dbReference type="InterPro" id="IPR001967">
    <property type="entry name" value="Peptidase_S11_N"/>
</dbReference>
<dbReference type="InterPro" id="IPR018044">
    <property type="entry name" value="Peptidase_S11"/>
</dbReference>
<comment type="caution">
    <text evidence="15">The sequence shown here is derived from an EMBL/GenBank/DDBJ whole genome shotgun (WGS) entry which is preliminary data.</text>
</comment>
<evidence type="ECO:0000256" key="4">
    <source>
        <dbReference type="ARBA" id="ARBA00022645"/>
    </source>
</evidence>
<evidence type="ECO:0000256" key="10">
    <source>
        <dbReference type="ARBA" id="ARBA00023316"/>
    </source>
</evidence>
<reference evidence="15 16" key="1">
    <citation type="submission" date="2022-06" db="EMBL/GenBank/DDBJ databases">
        <authorList>
            <person name="Jeon C.O."/>
        </authorList>
    </citation>
    <scope>NUCLEOTIDE SEQUENCE [LARGE SCALE GENOMIC DNA]</scope>
    <source>
        <strain evidence="15 16">KCTC 13943</strain>
    </source>
</reference>
<keyword evidence="10" id="KW-0961">Cell wall biogenesis/degradation</keyword>
<evidence type="ECO:0000256" key="3">
    <source>
        <dbReference type="ARBA" id="ARBA00012448"/>
    </source>
</evidence>
<evidence type="ECO:0000256" key="11">
    <source>
        <dbReference type="ARBA" id="ARBA00034000"/>
    </source>
</evidence>
<gene>
    <name evidence="15" type="ORF">NDK43_04430</name>
</gene>
<evidence type="ECO:0000313" key="16">
    <source>
        <dbReference type="Proteomes" id="UP001523262"/>
    </source>
</evidence>
<organism evidence="15 16">
    <name type="scientific">Neobacillus pocheonensis</name>
    <dbReference type="NCBI Taxonomy" id="363869"/>
    <lineage>
        <taxon>Bacteria</taxon>
        <taxon>Bacillati</taxon>
        <taxon>Bacillota</taxon>
        <taxon>Bacilli</taxon>
        <taxon>Bacillales</taxon>
        <taxon>Bacillaceae</taxon>
        <taxon>Neobacillus</taxon>
    </lineage>
</organism>
<proteinExistence type="inferred from homology"/>
<name>A0ABT0W621_9BACI</name>
<feature type="domain" description="Peptidase S11 D-alanyl-D-alanine carboxypeptidase A N-terminal" evidence="13">
    <location>
        <begin position="29"/>
        <end position="253"/>
    </location>
</feature>
<dbReference type="EMBL" id="JAMQCR010000001">
    <property type="protein sequence ID" value="MCM2531776.1"/>
    <property type="molecule type" value="Genomic_DNA"/>
</dbReference>
<sequence length="381" mass="42643">MRMILKLVIFAIMVSIIIANIPRKVDASVSVSAQSAILMEQNSGRILYEKDANTKRRIASITKIMTAILAIESGKMNRNVKVSEQATHAEGSSIYLKPGEKIKLKDLVYGLMLRSGNDAAVAIAEYVGGSVDGFALLMNQKAREIGMYNTHFTNPHGLDDSKDHYSTAYDMAVLMRYAMQNKTFQTISGTKVYRSPNPTEAWDRVWKNKNRLLTKYQYCTGGKTGYTKLAKRTLVTTATKGDMSLIAVTLNDSDDWNDHISMYESGFKGFDMAEVLPKGKIDIVNNNDYKDHLFLKDSVVYPATNKEMSLFSVKYKLTKPTKSRGNPKIKESVVGKAEVYLDGKVVKEAPIYYQNIPIKKKGLFDFVKDLFLTVFGVRANG</sequence>
<comment type="catalytic activity">
    <reaction evidence="11">
        <text>Preferential cleavage: (Ac)2-L-Lys-D-Ala-|-D-Ala. Also transpeptidation of peptidyl-alanyl moieties that are N-acyl substituents of D-alanine.</text>
        <dbReference type="EC" id="3.4.16.4"/>
    </reaction>
</comment>
<comment type="pathway">
    <text evidence="1">Cell wall biogenesis; peptidoglycan biosynthesis.</text>
</comment>
<dbReference type="InterPro" id="IPR012338">
    <property type="entry name" value="Beta-lactam/transpept-like"/>
</dbReference>
<evidence type="ECO:0000313" key="15">
    <source>
        <dbReference type="EMBL" id="MCM2531776.1"/>
    </source>
</evidence>